<feature type="compositionally biased region" description="Polar residues" evidence="8">
    <location>
        <begin position="176"/>
        <end position="190"/>
    </location>
</feature>
<dbReference type="AlphaFoldDB" id="A0AAD1U7C2"/>
<dbReference type="PANTHER" id="PTHR10721:SF1">
    <property type="entry name" value="MITOCHONDRIAL IMPORT INNER MEMBRANE TRANSLOCASE SUBUNIT TIM44"/>
    <property type="match status" value="1"/>
</dbReference>
<proteinExistence type="inferred from homology"/>
<dbReference type="Pfam" id="PF04280">
    <property type="entry name" value="Tim44"/>
    <property type="match status" value="1"/>
</dbReference>
<organism evidence="10 11">
    <name type="scientific">Euplotes crassus</name>
    <dbReference type="NCBI Taxonomy" id="5936"/>
    <lineage>
        <taxon>Eukaryota</taxon>
        <taxon>Sar</taxon>
        <taxon>Alveolata</taxon>
        <taxon>Ciliophora</taxon>
        <taxon>Intramacronucleata</taxon>
        <taxon>Spirotrichea</taxon>
        <taxon>Hypotrichia</taxon>
        <taxon>Euplotida</taxon>
        <taxon>Euplotidae</taxon>
        <taxon>Moneuplotes</taxon>
    </lineage>
</organism>
<feature type="coiled-coil region" evidence="7">
    <location>
        <begin position="275"/>
        <end position="302"/>
    </location>
</feature>
<dbReference type="InterPro" id="IPR007379">
    <property type="entry name" value="Tim44-like_dom"/>
</dbReference>
<keyword evidence="7" id="KW-0175">Coiled coil</keyword>
<dbReference type="GO" id="GO:0005743">
    <property type="term" value="C:mitochondrial inner membrane"/>
    <property type="evidence" value="ECO:0007669"/>
    <property type="project" value="UniProtKB-SubCell"/>
</dbReference>
<keyword evidence="6" id="KW-0472">Membrane</keyword>
<dbReference type="PANTHER" id="PTHR10721">
    <property type="entry name" value="MITOCHONDRIAL IMPORT INNER MEMBRANE TRANSLOCASE SUBUNIT TIM44"/>
    <property type="match status" value="1"/>
</dbReference>
<name>A0AAD1U7C2_EUPCR</name>
<dbReference type="Proteomes" id="UP001295684">
    <property type="component" value="Unassembled WGS sequence"/>
</dbReference>
<dbReference type="InterPro" id="IPR032710">
    <property type="entry name" value="NTF2-like_dom_sf"/>
</dbReference>
<evidence type="ECO:0000313" key="11">
    <source>
        <dbReference type="Proteomes" id="UP001295684"/>
    </source>
</evidence>
<evidence type="ECO:0000259" key="9">
    <source>
        <dbReference type="SMART" id="SM00978"/>
    </source>
</evidence>
<evidence type="ECO:0000313" key="10">
    <source>
        <dbReference type="EMBL" id="CAI2361496.1"/>
    </source>
</evidence>
<evidence type="ECO:0000256" key="8">
    <source>
        <dbReference type="SAM" id="MobiDB-lite"/>
    </source>
</evidence>
<reference evidence="10" key="1">
    <citation type="submission" date="2023-07" db="EMBL/GenBank/DDBJ databases">
        <authorList>
            <consortium name="AG Swart"/>
            <person name="Singh M."/>
            <person name="Singh A."/>
            <person name="Seah K."/>
            <person name="Emmerich C."/>
        </authorList>
    </citation>
    <scope>NUCLEOTIDE SEQUENCE</scope>
    <source>
        <strain evidence="10">DP1</strain>
    </source>
</reference>
<comment type="similarity">
    <text evidence="2">Belongs to the Tim44 family.</text>
</comment>
<dbReference type="GO" id="GO:0051087">
    <property type="term" value="F:protein-folding chaperone binding"/>
    <property type="evidence" value="ECO:0007669"/>
    <property type="project" value="TreeGrafter"/>
</dbReference>
<evidence type="ECO:0000256" key="7">
    <source>
        <dbReference type="SAM" id="Coils"/>
    </source>
</evidence>
<sequence>MFNLRRIKSKMAVLSKMRATRSLIQSKTTMLRQWPAMSFSSKNNYDSKFDKFMKQTKTTSDEEERRAKEAEKEMREREQKAKAESEKAKQKLRDTKDTFEGFSTKDQQQEMSMKDVFKNINFKEHLDEASSMFTNLKSGASKKVGGILEKRKQLFNKVKTEEVQKKVEEELHKTSEQQPDTQDKQQAASDSTDKASEAETADKEQPSEQTSDAQEAAEPKESVLSRFKNRVGSTTETINQKAPFLYKTGVFMKDLWQETFPNDDGKVKSRMRRRKEMAQMQKKYSEEEIAEMQEEIPEWKRTAVQVVDESQQEDQKAGYIKKLFKKVGSKVSDSSVGKKVFESEEYKELMKKYKEVKVEASEFKEDFKDEVETTQNPIVGGVRGIGDKFLGDSPQSQAVAKMRMYDPEFDILELNYEVEEIFEDMFNNFLEGNLEYLEKFCGEAALAIIKADLQRRHKEFWDYKYKELIFCTDTNLADANIGDDNKPRFSFTFTTQDINCKVSTKDPNDIVEGGDHELQQCIYKITIRLHDEPDISETGHYWEIVEFERHDQKKQLV</sequence>
<protein>
    <recommendedName>
        <fullName evidence="9">Tim44-like domain-containing protein</fullName>
    </recommendedName>
</protein>
<evidence type="ECO:0000256" key="2">
    <source>
        <dbReference type="ARBA" id="ARBA00009597"/>
    </source>
</evidence>
<accession>A0AAD1U7C2</accession>
<feature type="region of interest" description="Disordered" evidence="8">
    <location>
        <begin position="53"/>
        <end position="110"/>
    </location>
</feature>
<keyword evidence="5" id="KW-0496">Mitochondrion</keyword>
<feature type="domain" description="Tim44-like" evidence="9">
    <location>
        <begin position="395"/>
        <end position="549"/>
    </location>
</feature>
<gene>
    <name evidence="10" type="ORF">ECRASSUSDP1_LOCUS2807</name>
</gene>
<keyword evidence="11" id="KW-1185">Reference proteome</keyword>
<evidence type="ECO:0000256" key="3">
    <source>
        <dbReference type="ARBA" id="ARBA00022792"/>
    </source>
</evidence>
<dbReference type="GO" id="GO:0030150">
    <property type="term" value="P:protein import into mitochondrial matrix"/>
    <property type="evidence" value="ECO:0007669"/>
    <property type="project" value="TreeGrafter"/>
</dbReference>
<evidence type="ECO:0000256" key="4">
    <source>
        <dbReference type="ARBA" id="ARBA00022946"/>
    </source>
</evidence>
<dbReference type="InterPro" id="IPR039544">
    <property type="entry name" value="Tim44-like"/>
</dbReference>
<keyword evidence="4" id="KW-0809">Transit peptide</keyword>
<keyword evidence="3" id="KW-0999">Mitochondrion inner membrane</keyword>
<feature type="compositionally biased region" description="Basic and acidic residues" evidence="8">
    <location>
        <begin position="191"/>
        <end position="206"/>
    </location>
</feature>
<comment type="caution">
    <text evidence="10">The sequence shown here is derived from an EMBL/GenBank/DDBJ whole genome shotgun (WGS) entry which is preliminary data.</text>
</comment>
<dbReference type="SUPFAM" id="SSF54427">
    <property type="entry name" value="NTF2-like"/>
    <property type="match status" value="1"/>
</dbReference>
<evidence type="ECO:0000256" key="6">
    <source>
        <dbReference type="ARBA" id="ARBA00023136"/>
    </source>
</evidence>
<comment type="subcellular location">
    <subcellularLocation>
        <location evidence="1">Mitochondrion inner membrane</location>
    </subcellularLocation>
</comment>
<feature type="compositionally biased region" description="Basic and acidic residues" evidence="8">
    <location>
        <begin position="53"/>
        <end position="99"/>
    </location>
</feature>
<dbReference type="SMART" id="SM00978">
    <property type="entry name" value="Tim44"/>
    <property type="match status" value="1"/>
</dbReference>
<evidence type="ECO:0000256" key="5">
    <source>
        <dbReference type="ARBA" id="ARBA00023128"/>
    </source>
</evidence>
<evidence type="ECO:0000256" key="1">
    <source>
        <dbReference type="ARBA" id="ARBA00004273"/>
    </source>
</evidence>
<dbReference type="EMBL" id="CAMPGE010002686">
    <property type="protein sequence ID" value="CAI2361496.1"/>
    <property type="molecule type" value="Genomic_DNA"/>
</dbReference>
<dbReference type="Gene3D" id="3.10.450.240">
    <property type="match status" value="1"/>
</dbReference>
<feature type="region of interest" description="Disordered" evidence="8">
    <location>
        <begin position="169"/>
        <end position="234"/>
    </location>
</feature>